<comment type="caution">
    <text evidence="2">The sequence shown here is derived from an EMBL/GenBank/DDBJ whole genome shotgun (WGS) entry which is preliminary data.</text>
</comment>
<evidence type="ECO:0000313" key="3">
    <source>
        <dbReference type="Proteomes" id="UP001185331"/>
    </source>
</evidence>
<evidence type="ECO:0000256" key="1">
    <source>
        <dbReference type="SAM" id="MobiDB-lite"/>
    </source>
</evidence>
<gene>
    <name evidence="2" type="ORF">J2Y00_002509</name>
</gene>
<feature type="region of interest" description="Disordered" evidence="1">
    <location>
        <begin position="104"/>
        <end position="135"/>
    </location>
</feature>
<organism evidence="2 3">
    <name type="scientific">Deinococcus soli</name>
    <name type="common">ex Cha et al. 2016</name>
    <dbReference type="NCBI Taxonomy" id="1309411"/>
    <lineage>
        <taxon>Bacteria</taxon>
        <taxon>Thermotogati</taxon>
        <taxon>Deinococcota</taxon>
        <taxon>Deinococci</taxon>
        <taxon>Deinococcales</taxon>
        <taxon>Deinococcaceae</taxon>
        <taxon>Deinococcus</taxon>
    </lineage>
</organism>
<dbReference type="AlphaFoldDB" id="A0AAE3XEA8"/>
<accession>A0AAE3XEA8</accession>
<dbReference type="InterPro" id="IPR046250">
    <property type="entry name" value="DUF6283"/>
</dbReference>
<dbReference type="Proteomes" id="UP001185331">
    <property type="component" value="Unassembled WGS sequence"/>
</dbReference>
<reference evidence="2" key="1">
    <citation type="submission" date="2023-07" db="EMBL/GenBank/DDBJ databases">
        <title>Sorghum-associated microbial communities from plants grown in Nebraska, USA.</title>
        <authorList>
            <person name="Schachtman D."/>
        </authorList>
    </citation>
    <scope>NUCLEOTIDE SEQUENCE</scope>
    <source>
        <strain evidence="2">BE330</strain>
    </source>
</reference>
<dbReference type="RefSeq" id="WP_309853719.1">
    <property type="nucleotide sequence ID" value="NZ_JAVDQJ010000004.1"/>
</dbReference>
<evidence type="ECO:0000313" key="2">
    <source>
        <dbReference type="EMBL" id="MDR6218912.1"/>
    </source>
</evidence>
<proteinExistence type="predicted"/>
<dbReference type="EMBL" id="JAVDQK010000005">
    <property type="protein sequence ID" value="MDR6218912.1"/>
    <property type="molecule type" value="Genomic_DNA"/>
</dbReference>
<dbReference type="Pfam" id="PF19800">
    <property type="entry name" value="DUF6283"/>
    <property type="match status" value="1"/>
</dbReference>
<protein>
    <submittedName>
        <fullName evidence="2">Uncharacterized protein</fullName>
    </submittedName>
</protein>
<name>A0AAE3XEA8_9DEIO</name>
<sequence>MRLDLTRPCTECPFRTDSPAGWLGARRARDITRALTEQDRTFECHLTTGQRRPQHCAGALILLDTLGTPNQLTRIARRLGLYSAGRLTARETVFATPGAFITHHTRRRRSRAAPTEDTMAPELLTAEPQTPPPARMPLPDPGPLLRTTPELRALLDGFPTLYFTLHGLIFEVVRAQHAAETLTDPAQSDLTSFDLTFAQGAVAGLITTVQSLAVPSGDTHAAALDTLTRELLDATAAQFGAPPLPEGTPDPFDLLTQFARLSAVQRTQLASRAGLSEEAILTAYAAGRTAFLLSVLHHAQTRGELPEVAQHLADLTAR</sequence>